<dbReference type="PROSITE" id="PS51257">
    <property type="entry name" value="PROKAR_LIPOPROTEIN"/>
    <property type="match status" value="1"/>
</dbReference>
<evidence type="ECO:0000256" key="1">
    <source>
        <dbReference type="SAM" id="Coils"/>
    </source>
</evidence>
<dbReference type="OrthoDB" id="8724674at2"/>
<feature type="coiled-coil region" evidence="1">
    <location>
        <begin position="36"/>
        <end position="93"/>
    </location>
</feature>
<evidence type="ECO:0000313" key="3">
    <source>
        <dbReference type="Proteomes" id="UP000005089"/>
    </source>
</evidence>
<proteinExistence type="predicted"/>
<dbReference type="Proteomes" id="UP000005089">
    <property type="component" value="Unassembled WGS sequence"/>
</dbReference>
<keyword evidence="3" id="KW-1185">Reference proteome</keyword>
<organism evidence="2 3">
    <name type="scientific">Oxalobacter formigenes OXCC13</name>
    <dbReference type="NCBI Taxonomy" id="556269"/>
    <lineage>
        <taxon>Bacteria</taxon>
        <taxon>Pseudomonadati</taxon>
        <taxon>Pseudomonadota</taxon>
        <taxon>Betaproteobacteria</taxon>
        <taxon>Burkholderiales</taxon>
        <taxon>Oxalobacteraceae</taxon>
        <taxon>Oxalobacter</taxon>
    </lineage>
</organism>
<accession>C3X917</accession>
<reference evidence="2 3" key="1">
    <citation type="submission" date="2009-02" db="EMBL/GenBank/DDBJ databases">
        <title>The Genome Sequence of Oxalobacter formigenes OXCC13.</title>
        <authorList>
            <consortium name="The Broad Institute Genome Sequencing Platform"/>
            <person name="Ward D."/>
            <person name="Young S.K."/>
            <person name="Kodira C.D."/>
            <person name="Zeng Q."/>
            <person name="Koehrsen M."/>
            <person name="Alvarado L."/>
            <person name="Berlin A."/>
            <person name="Borenstein D."/>
            <person name="Chen Z."/>
            <person name="Engels R."/>
            <person name="Freedman E."/>
            <person name="Gellesch M."/>
            <person name="Goldberg J."/>
            <person name="Griggs A."/>
            <person name="Gujja S."/>
            <person name="Heiman D."/>
            <person name="Hepburn T."/>
            <person name="Howarth C."/>
            <person name="Jen D."/>
            <person name="Larson L."/>
            <person name="Lewis B."/>
            <person name="Mehta T."/>
            <person name="Park D."/>
            <person name="Pearson M."/>
            <person name="Roberts A."/>
            <person name="Saif S."/>
            <person name="Shea T."/>
            <person name="Shenoy N."/>
            <person name="Sisk P."/>
            <person name="Stolte C."/>
            <person name="Sykes S."/>
            <person name="Walk T."/>
            <person name="White J."/>
            <person name="Yandava C."/>
            <person name="Allison M.J."/>
            <person name="Lander E."/>
            <person name="Nusbaum C."/>
            <person name="Galagan J."/>
            <person name="Birren B."/>
        </authorList>
    </citation>
    <scope>NUCLEOTIDE SEQUENCE [LARGE SCALE GENOMIC DNA]</scope>
    <source>
        <strain evidence="2 3">OXCC13</strain>
    </source>
</reference>
<keyword evidence="1" id="KW-0175">Coiled coil</keyword>
<dbReference type="HOGENOM" id="CLU_1659020_0_0_4"/>
<dbReference type="EMBL" id="GG658170">
    <property type="protein sequence ID" value="EEO29693.1"/>
    <property type="molecule type" value="Genomic_DNA"/>
</dbReference>
<sequence>MSFKSCLMSGTLALIAGCLAGYWVSSLQWETRESRINEIQAREETLRLEKAMEENRNLHETVNQMQIRAKKENDDAKRENDLLLARIKRADVRVSIPARACSENVSGSGHSGTDDGKTRAELDPTVVERILSVGRDGDTAIRNMNQCIDQYQALAKLCSHS</sequence>
<name>C3X917_OXAFO</name>
<dbReference type="RefSeq" id="WP_005880360.1">
    <property type="nucleotide sequence ID" value="NZ_CP019430.1"/>
</dbReference>
<dbReference type="STRING" id="847.BRW83_1508"/>
<evidence type="ECO:0000313" key="2">
    <source>
        <dbReference type="EMBL" id="EEO29693.1"/>
    </source>
</evidence>
<gene>
    <name evidence="2" type="ORF">OFBG_00721</name>
</gene>
<evidence type="ECO:0008006" key="4">
    <source>
        <dbReference type="Google" id="ProtNLM"/>
    </source>
</evidence>
<dbReference type="GeneID" id="77135370"/>
<dbReference type="AlphaFoldDB" id="C3X917"/>
<protein>
    <recommendedName>
        <fullName evidence="4">Bacteriophage lysis protein</fullName>
    </recommendedName>
</protein>